<evidence type="ECO:0000313" key="2">
    <source>
        <dbReference type="Proteomes" id="UP000030428"/>
    </source>
</evidence>
<proteinExistence type="predicted"/>
<accession>A0A0A6RX30</accession>
<dbReference type="PIRSF" id="PIRSF039032">
    <property type="entry name" value="HigB-2"/>
    <property type="match status" value="1"/>
</dbReference>
<name>A0A0A6RX30_9GAMM</name>
<dbReference type="Proteomes" id="UP000030428">
    <property type="component" value="Unassembled WGS sequence"/>
</dbReference>
<protein>
    <submittedName>
        <fullName evidence="1">Toxin</fullName>
    </submittedName>
</protein>
<dbReference type="InterPro" id="IPR009387">
    <property type="entry name" value="HigB-2"/>
</dbReference>
<keyword evidence="2" id="KW-1185">Reference proteome</keyword>
<sequence length="117" mass="13766">MNLIFFETPVFTRYRPNYLDEEAYRQLQNALLDNPECGDIMPGTGGFRKMRWKDQRRGKGKRGGLRVIYYYFVNVCQLWLFTLYDKNEMADLTVDEKQALKKAVEAELSARAKGKKK</sequence>
<dbReference type="EMBL" id="JSZA02000030">
    <property type="protein sequence ID" value="KHD08416.1"/>
    <property type="molecule type" value="Genomic_DNA"/>
</dbReference>
<comment type="caution">
    <text evidence="1">The sequence shown here is derived from an EMBL/GenBank/DDBJ whole genome shotgun (WGS) entry which is preliminary data.</text>
</comment>
<dbReference type="AlphaFoldDB" id="A0A0A6RX30"/>
<gene>
    <name evidence="1" type="ORF">PN36_10075</name>
</gene>
<reference evidence="1 2" key="1">
    <citation type="journal article" date="2016" name="Front. Microbiol.">
        <title>Single-Cell (Meta-)Genomics of a Dimorphic Candidatus Thiomargarita nelsonii Reveals Genomic Plasticity.</title>
        <authorList>
            <person name="Flood B.E."/>
            <person name="Fliss P."/>
            <person name="Jones D.S."/>
            <person name="Dick G.J."/>
            <person name="Jain S."/>
            <person name="Kaster A.K."/>
            <person name="Winkel M."/>
            <person name="Mussmann M."/>
            <person name="Bailey J."/>
        </authorList>
    </citation>
    <scope>NUCLEOTIDE SEQUENCE [LARGE SCALE GENOMIC DNA]</scope>
    <source>
        <strain evidence="1">Hydrate Ridge</strain>
    </source>
</reference>
<organism evidence="1 2">
    <name type="scientific">Candidatus Thiomargarita nelsonii</name>
    <dbReference type="NCBI Taxonomy" id="1003181"/>
    <lineage>
        <taxon>Bacteria</taxon>
        <taxon>Pseudomonadati</taxon>
        <taxon>Pseudomonadota</taxon>
        <taxon>Gammaproteobacteria</taxon>
        <taxon>Thiotrichales</taxon>
        <taxon>Thiotrichaceae</taxon>
        <taxon>Thiomargarita</taxon>
    </lineage>
</organism>
<evidence type="ECO:0000313" key="1">
    <source>
        <dbReference type="EMBL" id="KHD08416.1"/>
    </source>
</evidence>